<reference evidence="3" key="1">
    <citation type="journal article" date="2019" name="Int. J. Syst. Evol. Microbiol.">
        <title>The Global Catalogue of Microorganisms (GCM) 10K type strain sequencing project: providing services to taxonomists for standard genome sequencing and annotation.</title>
        <authorList>
            <consortium name="The Broad Institute Genomics Platform"/>
            <consortium name="The Broad Institute Genome Sequencing Center for Infectious Disease"/>
            <person name="Wu L."/>
            <person name="Ma J."/>
        </authorList>
    </citation>
    <scope>NUCLEOTIDE SEQUENCE [LARGE SCALE GENOMIC DNA]</scope>
    <source>
        <strain evidence="3">CGMCC 1.5362</strain>
    </source>
</reference>
<gene>
    <name evidence="2" type="ORF">GCM10011509_34700</name>
</gene>
<protein>
    <recommendedName>
        <fullName evidence="4">DUF3040 domain-containing protein</fullName>
    </recommendedName>
</protein>
<organism evidence="2 3">
    <name type="scientific">Ornithinimicrobium pekingense</name>
    <dbReference type="NCBI Taxonomy" id="384677"/>
    <lineage>
        <taxon>Bacteria</taxon>
        <taxon>Bacillati</taxon>
        <taxon>Actinomycetota</taxon>
        <taxon>Actinomycetes</taxon>
        <taxon>Micrococcales</taxon>
        <taxon>Ornithinimicrobiaceae</taxon>
        <taxon>Ornithinimicrobium</taxon>
    </lineage>
</organism>
<feature type="compositionally biased region" description="Low complexity" evidence="1">
    <location>
        <begin position="15"/>
        <end position="26"/>
    </location>
</feature>
<dbReference type="Proteomes" id="UP000662111">
    <property type="component" value="Unassembled WGS sequence"/>
</dbReference>
<dbReference type="RefSeq" id="WP_022919998.1">
    <property type="nucleotide sequence ID" value="NZ_BMLB01000008.1"/>
</dbReference>
<keyword evidence="3" id="KW-1185">Reference proteome</keyword>
<feature type="region of interest" description="Disordered" evidence="1">
    <location>
        <begin position="1"/>
        <end position="61"/>
    </location>
</feature>
<feature type="compositionally biased region" description="Basic and acidic residues" evidence="1">
    <location>
        <begin position="31"/>
        <end position="44"/>
    </location>
</feature>
<evidence type="ECO:0000313" key="2">
    <source>
        <dbReference type="EMBL" id="GGK83314.1"/>
    </source>
</evidence>
<accession>A0ABQ2FDB2</accession>
<evidence type="ECO:0000313" key="3">
    <source>
        <dbReference type="Proteomes" id="UP000662111"/>
    </source>
</evidence>
<proteinExistence type="predicted"/>
<comment type="caution">
    <text evidence="2">The sequence shown here is derived from an EMBL/GenBank/DDBJ whole genome shotgun (WGS) entry which is preliminary data.</text>
</comment>
<evidence type="ECO:0000256" key="1">
    <source>
        <dbReference type="SAM" id="MobiDB-lite"/>
    </source>
</evidence>
<name>A0ABQ2FDB2_9MICO</name>
<sequence length="101" mass="10504">MTYPGQPGPDDVPRPDAAPGAEPADPWAEEEAQRRADEVRRGDGQWRSSSGGLGPLPARTWTRGSTRVTVGGCCLPLPFGCLTTLAAAAFVAVSVARRGTA</sequence>
<dbReference type="EMBL" id="BMLB01000008">
    <property type="protein sequence ID" value="GGK83314.1"/>
    <property type="molecule type" value="Genomic_DNA"/>
</dbReference>
<evidence type="ECO:0008006" key="4">
    <source>
        <dbReference type="Google" id="ProtNLM"/>
    </source>
</evidence>